<comment type="caution">
    <text evidence="1">The sequence shown here is derived from an EMBL/GenBank/DDBJ whole genome shotgun (WGS) entry which is preliminary data.</text>
</comment>
<dbReference type="RefSeq" id="WP_190253865.1">
    <property type="nucleotide sequence ID" value="NZ_BMPI01000037.1"/>
</dbReference>
<evidence type="ECO:0008006" key="3">
    <source>
        <dbReference type="Google" id="ProtNLM"/>
    </source>
</evidence>
<organism evidence="1 2">
    <name type="scientific">Dactylosporangium sucinum</name>
    <dbReference type="NCBI Taxonomy" id="1424081"/>
    <lineage>
        <taxon>Bacteria</taxon>
        <taxon>Bacillati</taxon>
        <taxon>Actinomycetota</taxon>
        <taxon>Actinomycetes</taxon>
        <taxon>Micromonosporales</taxon>
        <taxon>Micromonosporaceae</taxon>
        <taxon>Dactylosporangium</taxon>
    </lineage>
</organism>
<keyword evidence="2" id="KW-1185">Reference proteome</keyword>
<accession>A0A917X0R1</accession>
<dbReference type="AlphaFoldDB" id="A0A917X0R1"/>
<reference evidence="1" key="1">
    <citation type="journal article" date="2014" name="Int. J. Syst. Evol. Microbiol.">
        <title>Complete genome sequence of Corynebacterium casei LMG S-19264T (=DSM 44701T), isolated from a smear-ripened cheese.</title>
        <authorList>
            <consortium name="US DOE Joint Genome Institute (JGI-PGF)"/>
            <person name="Walter F."/>
            <person name="Albersmeier A."/>
            <person name="Kalinowski J."/>
            <person name="Ruckert C."/>
        </authorList>
    </citation>
    <scope>NUCLEOTIDE SEQUENCE</scope>
    <source>
        <strain evidence="1">JCM 19831</strain>
    </source>
</reference>
<reference evidence="1" key="2">
    <citation type="submission" date="2020-09" db="EMBL/GenBank/DDBJ databases">
        <authorList>
            <person name="Sun Q."/>
            <person name="Ohkuma M."/>
        </authorList>
    </citation>
    <scope>NUCLEOTIDE SEQUENCE</scope>
    <source>
        <strain evidence="1">JCM 19831</strain>
    </source>
</reference>
<evidence type="ECO:0000313" key="1">
    <source>
        <dbReference type="EMBL" id="GGM54763.1"/>
    </source>
</evidence>
<dbReference type="Proteomes" id="UP000642070">
    <property type="component" value="Unassembled WGS sequence"/>
</dbReference>
<proteinExistence type="predicted"/>
<name>A0A917X0R1_9ACTN</name>
<gene>
    <name evidence="1" type="ORF">GCM10007977_065560</name>
</gene>
<protein>
    <recommendedName>
        <fullName evidence="3">Ferric siderophore reductase C-terminal domain-containing protein</fullName>
    </recommendedName>
</protein>
<evidence type="ECO:0000313" key="2">
    <source>
        <dbReference type="Proteomes" id="UP000642070"/>
    </source>
</evidence>
<dbReference type="EMBL" id="BMPI01000037">
    <property type="protein sequence ID" value="GGM54763.1"/>
    <property type="molecule type" value="Genomic_DNA"/>
</dbReference>
<sequence length="263" mass="28257">MAHPLAETADRLNALDPYAGFDVLSEPGPAWVPLDRFVDGGHADALLDLLERRHGRRNVAGSLLGGILAEAVAGSTVAALVLDDRCPDPAADNIVLRIHEEGHLDRRAFRGAAVAVRAAVDDLEDWWAARVVATLTPLFEAVRARAPFGLRLLWGAAADEAAGTAIRVAQLAGRDADLAWEHAQRLVDALAVHAPVPLTRGAPFPVAWPGGRHLFQVRGTCCLYYRSALESGVRDESCCSTCPLRDDGSRHRLLRDYLSSTAA</sequence>